<name>A0ABT0LDK4_9GAMM</name>
<dbReference type="InterPro" id="IPR007310">
    <property type="entry name" value="Aerobactin_biosyn_IucA/IucC_N"/>
</dbReference>
<comment type="pathway">
    <text evidence="1">Siderophore biosynthesis.</text>
</comment>
<feature type="domain" description="Aerobactin siderophore biosynthesis IucA/IucC N-terminal" evidence="2">
    <location>
        <begin position="158"/>
        <end position="408"/>
    </location>
</feature>
<evidence type="ECO:0000313" key="5">
    <source>
        <dbReference type="Proteomes" id="UP001203423"/>
    </source>
</evidence>
<dbReference type="Gene3D" id="6.10.250.3370">
    <property type="match status" value="1"/>
</dbReference>
<dbReference type="InterPro" id="IPR022770">
    <property type="entry name" value="IucA/IucC-like_C"/>
</dbReference>
<dbReference type="PANTHER" id="PTHR34384">
    <property type="entry name" value="L-2,3-DIAMINOPROPANOATE--CITRATE LIGASE"/>
    <property type="match status" value="1"/>
</dbReference>
<dbReference type="Pfam" id="PF04183">
    <property type="entry name" value="IucA_IucC"/>
    <property type="match status" value="1"/>
</dbReference>
<dbReference type="Gene3D" id="3.30.310.280">
    <property type="match status" value="1"/>
</dbReference>
<protein>
    <submittedName>
        <fullName evidence="4">IucA/IucC family siderophore biosynthesis protein</fullName>
    </submittedName>
</protein>
<accession>A0ABT0LDK4</accession>
<proteinExistence type="predicted"/>
<keyword evidence="5" id="KW-1185">Reference proteome</keyword>
<feature type="domain" description="Aerobactin siderophore biosynthesis IucA/IucC-like C-terminal" evidence="3">
    <location>
        <begin position="430"/>
        <end position="587"/>
    </location>
</feature>
<evidence type="ECO:0000256" key="1">
    <source>
        <dbReference type="ARBA" id="ARBA00004924"/>
    </source>
</evidence>
<dbReference type="Gene3D" id="1.10.510.40">
    <property type="match status" value="1"/>
</dbReference>
<reference evidence="4 5" key="1">
    <citation type="submission" date="2022-01" db="EMBL/GenBank/DDBJ databases">
        <title>Whole genome-based taxonomy of the Shewanellaceae.</title>
        <authorList>
            <person name="Martin-Rodriguez A.J."/>
        </authorList>
    </citation>
    <scope>NUCLEOTIDE SEQUENCE [LARGE SCALE GENOMIC DNA]</scope>
    <source>
        <strain evidence="4 5">DSM 17177</strain>
    </source>
</reference>
<evidence type="ECO:0000259" key="2">
    <source>
        <dbReference type="Pfam" id="PF04183"/>
    </source>
</evidence>
<dbReference type="InterPro" id="IPR037455">
    <property type="entry name" value="LucA/IucC-like"/>
</dbReference>
<organism evidence="4 5">
    <name type="scientific">Shewanella surugensis</name>
    <dbReference type="NCBI Taxonomy" id="212020"/>
    <lineage>
        <taxon>Bacteria</taxon>
        <taxon>Pseudomonadati</taxon>
        <taxon>Pseudomonadota</taxon>
        <taxon>Gammaproteobacteria</taxon>
        <taxon>Alteromonadales</taxon>
        <taxon>Shewanellaceae</taxon>
        <taxon>Shewanella</taxon>
    </lineage>
</organism>
<comment type="caution">
    <text evidence="4">The sequence shown here is derived from an EMBL/GenBank/DDBJ whole genome shotgun (WGS) entry which is preliminary data.</text>
</comment>
<evidence type="ECO:0000259" key="3">
    <source>
        <dbReference type="Pfam" id="PF06276"/>
    </source>
</evidence>
<gene>
    <name evidence="4" type="ORF">L2764_13215</name>
</gene>
<dbReference type="PANTHER" id="PTHR34384:SF6">
    <property type="entry name" value="STAPHYLOFERRIN B SYNTHASE"/>
    <property type="match status" value="1"/>
</dbReference>
<dbReference type="EMBL" id="JAKIKS010000048">
    <property type="protein sequence ID" value="MCL1125412.1"/>
    <property type="molecule type" value="Genomic_DNA"/>
</dbReference>
<dbReference type="Pfam" id="PF06276">
    <property type="entry name" value="FhuF"/>
    <property type="match status" value="1"/>
</dbReference>
<sequence>MSKSASTASLQSQPELAVSAIEPTVWALVNRLHVKKCIAELAHEQVITPFLVSEDNPRSGDWGLYQLDADQTGVSYYFKAKKLALAHWLIDENSIEKRIHDAVSDLDSLLFIIEFCQSLNIDLDKLPTYMEEISSTLCGSAYKYTKDGLTSKELTQADFQQVETAMNEGHPSFIANNGRIGFDAIDYRAYAPEAAAPVQLIYLAAHKRRAHFSSAHDLDYETLLSEEMDRATLDQFDKMIADKGRDPDDYLLIPVHPWQWYNKLATVFSPDIACGDLICLGYGDDAYLAQQSIRTFFNISHSHKRYVKTALSVLNMGFMRGLSAYYMRTTPAINDWVNKLVNQDDYLQSKGFSILREVAAVGYRNPYYENEVIKDSPYKKMLAALWRESPMSRLKDNQRLMTMASLLHIDPNGDALLPALIASSGVSTDEWLMRYFDVYLTPLLHCYYQHSLVFMPHGENVILQFDNNVPFKAIMKDIGEEICLFNTDIELDEDVKRISIKMSEELEVLSIFTDVFDCFFRYMSAILVEQSGYSEQVFWRLVAECLHGYQAANPELKAKFEKHDLFSERFDLCCLNRLQLKNNKQMLDLENPVESFQFFGQLDNPIAQFKS</sequence>
<evidence type="ECO:0000313" key="4">
    <source>
        <dbReference type="EMBL" id="MCL1125412.1"/>
    </source>
</evidence>
<dbReference type="Proteomes" id="UP001203423">
    <property type="component" value="Unassembled WGS sequence"/>
</dbReference>